<gene>
    <name evidence="1" type="ORF">L1987_44021</name>
</gene>
<comment type="caution">
    <text evidence="1">The sequence shown here is derived from an EMBL/GenBank/DDBJ whole genome shotgun (WGS) entry which is preliminary data.</text>
</comment>
<dbReference type="EMBL" id="CM042031">
    <property type="protein sequence ID" value="KAI3784913.1"/>
    <property type="molecule type" value="Genomic_DNA"/>
</dbReference>
<name>A0ACB9GN22_9ASTR</name>
<organism evidence="1 2">
    <name type="scientific">Smallanthus sonchifolius</name>
    <dbReference type="NCBI Taxonomy" id="185202"/>
    <lineage>
        <taxon>Eukaryota</taxon>
        <taxon>Viridiplantae</taxon>
        <taxon>Streptophyta</taxon>
        <taxon>Embryophyta</taxon>
        <taxon>Tracheophyta</taxon>
        <taxon>Spermatophyta</taxon>
        <taxon>Magnoliopsida</taxon>
        <taxon>eudicotyledons</taxon>
        <taxon>Gunneridae</taxon>
        <taxon>Pentapetalae</taxon>
        <taxon>asterids</taxon>
        <taxon>campanulids</taxon>
        <taxon>Asterales</taxon>
        <taxon>Asteraceae</taxon>
        <taxon>Asteroideae</taxon>
        <taxon>Heliantheae alliance</taxon>
        <taxon>Millerieae</taxon>
        <taxon>Smallanthus</taxon>
    </lineage>
</organism>
<reference evidence="2" key="1">
    <citation type="journal article" date="2022" name="Mol. Ecol. Resour.">
        <title>The genomes of chicory, endive, great burdock and yacon provide insights into Asteraceae palaeo-polyploidization history and plant inulin production.</title>
        <authorList>
            <person name="Fan W."/>
            <person name="Wang S."/>
            <person name="Wang H."/>
            <person name="Wang A."/>
            <person name="Jiang F."/>
            <person name="Liu H."/>
            <person name="Zhao H."/>
            <person name="Xu D."/>
            <person name="Zhang Y."/>
        </authorList>
    </citation>
    <scope>NUCLEOTIDE SEQUENCE [LARGE SCALE GENOMIC DNA]</scope>
    <source>
        <strain evidence="2">cv. Yunnan</strain>
    </source>
</reference>
<dbReference type="Proteomes" id="UP001056120">
    <property type="component" value="Linkage Group LG14"/>
</dbReference>
<evidence type="ECO:0000313" key="1">
    <source>
        <dbReference type="EMBL" id="KAI3784913.1"/>
    </source>
</evidence>
<reference evidence="1 2" key="2">
    <citation type="journal article" date="2022" name="Mol. Ecol. Resour.">
        <title>The genomes of chicory, endive, great burdock and yacon provide insights into Asteraceae paleo-polyploidization history and plant inulin production.</title>
        <authorList>
            <person name="Fan W."/>
            <person name="Wang S."/>
            <person name="Wang H."/>
            <person name="Wang A."/>
            <person name="Jiang F."/>
            <person name="Liu H."/>
            <person name="Zhao H."/>
            <person name="Xu D."/>
            <person name="Zhang Y."/>
        </authorList>
    </citation>
    <scope>NUCLEOTIDE SEQUENCE [LARGE SCALE GENOMIC DNA]</scope>
    <source>
        <strain evidence="2">cv. Yunnan</strain>
        <tissue evidence="1">Leaves</tissue>
    </source>
</reference>
<sequence length="124" mass="14087">MGKRFNQKEASVIGEKHPTVSDRSPLVRDVVKFNEKGEGNLKKKGKSYASVVRGEEFSSKEGTVKEKEIELFPVDFRVIDDASIVILGYVKEFDLYLNLQQVCETEGFHDFKLSYVGGKLFYVT</sequence>
<proteinExistence type="predicted"/>
<keyword evidence="2" id="KW-1185">Reference proteome</keyword>
<evidence type="ECO:0000313" key="2">
    <source>
        <dbReference type="Proteomes" id="UP001056120"/>
    </source>
</evidence>
<accession>A0ACB9GN22</accession>
<protein>
    <submittedName>
        <fullName evidence="1">Uncharacterized protein</fullName>
    </submittedName>
</protein>